<dbReference type="OrthoDB" id="20916at2"/>
<dbReference type="EMBL" id="FOJU01000001">
    <property type="protein sequence ID" value="SFA75601.1"/>
    <property type="molecule type" value="Genomic_DNA"/>
</dbReference>
<dbReference type="RefSeq" id="WP_092060478.1">
    <property type="nucleotide sequence ID" value="NZ_FOJU01000001.1"/>
</dbReference>
<gene>
    <name evidence="2" type="ORF">SAMN05421688_0627</name>
</gene>
<dbReference type="Gene3D" id="3.40.630.90">
    <property type="match status" value="1"/>
</dbReference>
<dbReference type="InterPro" id="IPR016181">
    <property type="entry name" value="Acyl_CoA_acyltransferase"/>
</dbReference>
<dbReference type="STRING" id="871651.SAMN05421688_0627"/>
<dbReference type="Pfam" id="PF00583">
    <property type="entry name" value="Acetyltransf_1"/>
    <property type="match status" value="1"/>
</dbReference>
<keyword evidence="3" id="KW-1185">Reference proteome</keyword>
<evidence type="ECO:0000259" key="1">
    <source>
        <dbReference type="PROSITE" id="PS51186"/>
    </source>
</evidence>
<feature type="domain" description="N-acetyltransferase" evidence="1">
    <location>
        <begin position="1"/>
        <end position="132"/>
    </location>
</feature>
<reference evidence="2 3" key="1">
    <citation type="submission" date="2016-10" db="EMBL/GenBank/DDBJ databases">
        <authorList>
            <person name="de Groot N.N."/>
        </authorList>
    </citation>
    <scope>NUCLEOTIDE SEQUENCE [LARGE SCALE GENOMIC DNA]</scope>
    <source>
        <strain evidence="2 3">DSM 29316</strain>
    </source>
</reference>
<dbReference type="Pfam" id="PF18014">
    <property type="entry name" value="Acetyltransf_18"/>
    <property type="match status" value="1"/>
</dbReference>
<proteinExistence type="predicted"/>
<protein>
    <recommendedName>
        <fullName evidence="1">N-acetyltransferase domain-containing protein</fullName>
    </recommendedName>
</protein>
<evidence type="ECO:0000313" key="2">
    <source>
        <dbReference type="EMBL" id="SFA75601.1"/>
    </source>
</evidence>
<name>A0A1I0VH09_9RHOB</name>
<dbReference type="PANTHER" id="PTHR47237:SF1">
    <property type="entry name" value="SLL0310 PROTEIN"/>
    <property type="match status" value="1"/>
</dbReference>
<dbReference type="Gene3D" id="3.40.630.30">
    <property type="match status" value="1"/>
</dbReference>
<dbReference type="Proteomes" id="UP000198796">
    <property type="component" value="Unassembled WGS sequence"/>
</dbReference>
<evidence type="ECO:0000313" key="3">
    <source>
        <dbReference type="Proteomes" id="UP000198796"/>
    </source>
</evidence>
<accession>A0A1I0VH09</accession>
<dbReference type="InterPro" id="IPR000182">
    <property type="entry name" value="GNAT_dom"/>
</dbReference>
<sequence length="273" mass="29299">MMRVARPDDIDLMLDWAADEGWNPGLEDAAAFRAADPHGFFVTEAKGVPIAAISVVNHSASFAFLGLYLCKPEFRGLEIGYALWRHGLAHAGPRTVGLDGVAAQQGNYALSGFVRAGATHRLHGRIAAQRDPAIRAATAGDFSRLMELDRRATGVDRSRFLAVWFVQTATRRTLLLDTAYGPAGVVTIRQCRQGVKVGPLIARDAPAALRLLNAAAEIFDPDLIVDVPDSQSDLIAALEKSGFTCGFSTARMYRGTPPDVNGTLWGVATLELG</sequence>
<dbReference type="InterPro" id="IPR041496">
    <property type="entry name" value="YitH/HolE_GNAT"/>
</dbReference>
<dbReference type="PANTHER" id="PTHR47237">
    <property type="entry name" value="SLL0310 PROTEIN"/>
    <property type="match status" value="1"/>
</dbReference>
<organism evidence="2 3">
    <name type="scientific">Poseidonocella pacifica</name>
    <dbReference type="NCBI Taxonomy" id="871651"/>
    <lineage>
        <taxon>Bacteria</taxon>
        <taxon>Pseudomonadati</taxon>
        <taxon>Pseudomonadota</taxon>
        <taxon>Alphaproteobacteria</taxon>
        <taxon>Rhodobacterales</taxon>
        <taxon>Roseobacteraceae</taxon>
        <taxon>Poseidonocella</taxon>
    </lineage>
</organism>
<dbReference type="GO" id="GO:0016747">
    <property type="term" value="F:acyltransferase activity, transferring groups other than amino-acyl groups"/>
    <property type="evidence" value="ECO:0007669"/>
    <property type="project" value="InterPro"/>
</dbReference>
<dbReference type="SUPFAM" id="SSF55729">
    <property type="entry name" value="Acyl-CoA N-acyltransferases (Nat)"/>
    <property type="match status" value="1"/>
</dbReference>
<dbReference type="PROSITE" id="PS51186">
    <property type="entry name" value="GNAT"/>
    <property type="match status" value="1"/>
</dbReference>
<dbReference type="InterPro" id="IPR052729">
    <property type="entry name" value="Acyl/Acetyltrans_Enzymes"/>
</dbReference>
<dbReference type="AlphaFoldDB" id="A0A1I0VH09"/>